<comment type="caution">
    <text evidence="1">The sequence shown here is derived from an EMBL/GenBank/DDBJ whole genome shotgun (WGS) entry which is preliminary data.</text>
</comment>
<protein>
    <submittedName>
        <fullName evidence="1">Uu.00g068460.m01.CDS01</fullName>
    </submittedName>
</protein>
<organism evidence="1 2">
    <name type="scientific">Anthostomella pinea</name>
    <dbReference type="NCBI Taxonomy" id="933095"/>
    <lineage>
        <taxon>Eukaryota</taxon>
        <taxon>Fungi</taxon>
        <taxon>Dikarya</taxon>
        <taxon>Ascomycota</taxon>
        <taxon>Pezizomycotina</taxon>
        <taxon>Sordariomycetes</taxon>
        <taxon>Xylariomycetidae</taxon>
        <taxon>Xylariales</taxon>
        <taxon>Xylariaceae</taxon>
        <taxon>Anthostomella</taxon>
    </lineage>
</organism>
<accession>A0AAI8VUD1</accession>
<evidence type="ECO:0000313" key="1">
    <source>
        <dbReference type="EMBL" id="CAJ2511221.1"/>
    </source>
</evidence>
<reference evidence="1" key="1">
    <citation type="submission" date="2023-10" db="EMBL/GenBank/DDBJ databases">
        <authorList>
            <person name="Hackl T."/>
        </authorList>
    </citation>
    <scope>NUCLEOTIDE SEQUENCE</scope>
</reference>
<dbReference type="EMBL" id="CAUWAG010000018">
    <property type="protein sequence ID" value="CAJ2511221.1"/>
    <property type="molecule type" value="Genomic_DNA"/>
</dbReference>
<proteinExistence type="predicted"/>
<evidence type="ECO:0000313" key="2">
    <source>
        <dbReference type="Proteomes" id="UP001295740"/>
    </source>
</evidence>
<dbReference type="Proteomes" id="UP001295740">
    <property type="component" value="Unassembled WGS sequence"/>
</dbReference>
<gene>
    <name evidence="1" type="ORF">KHLLAP_LOCUS11689</name>
</gene>
<dbReference type="AlphaFoldDB" id="A0AAI8VUD1"/>
<name>A0AAI8VUD1_9PEZI</name>
<keyword evidence="2" id="KW-1185">Reference proteome</keyword>
<sequence length="192" mass="21645">MSTLGPGPKPCGGTEEFCLSWPGPEWCIGNEKDVAPIGDSEGPLPVDPVLIPDCEDVPRLMREGFHWTVANVIREEGFVEDSPALERGWNGTKGGVPFLRSRHFFLRDLQQPPRWTAHLHARAPNDAILSSIRLEKLSVDTINVAAAWSLGSKLIYFYNIANPQDAFNAIYDDMSMEGWWHWPRKRQHPKAE</sequence>